<evidence type="ECO:0000313" key="3">
    <source>
        <dbReference type="EMBL" id="QHT17451.1"/>
    </source>
</evidence>
<dbReference type="PANTHER" id="PTHR45655">
    <property type="entry name" value="GUANYLATE CYCLASE SOLUBLE SUBUNIT BETA-2"/>
    <property type="match status" value="1"/>
</dbReference>
<accession>A0A6C0DLV7</accession>
<dbReference type="GO" id="GO:0070482">
    <property type="term" value="P:response to oxygen levels"/>
    <property type="evidence" value="ECO:0007669"/>
    <property type="project" value="TreeGrafter"/>
</dbReference>
<dbReference type="PANTHER" id="PTHR45655:SF13">
    <property type="entry name" value="SOLUBLE GUANYLATE CYCLASE GCY-32-RELATED"/>
    <property type="match status" value="1"/>
</dbReference>
<dbReference type="Gene3D" id="3.30.70.1230">
    <property type="entry name" value="Nucleotide cyclase"/>
    <property type="match status" value="1"/>
</dbReference>
<dbReference type="InterPro" id="IPR029787">
    <property type="entry name" value="Nucleotide_cyclase"/>
</dbReference>
<name>A0A6C0DLV7_9ZZZZ</name>
<organism evidence="3">
    <name type="scientific">viral metagenome</name>
    <dbReference type="NCBI Taxonomy" id="1070528"/>
    <lineage>
        <taxon>unclassified sequences</taxon>
        <taxon>metagenomes</taxon>
        <taxon>organismal metagenomes</taxon>
    </lineage>
</organism>
<sequence length="248" mass="28939">MLLYVLKIYIFIKLFLIKFEIFMINNYKIFEKTFLKADLLDKLLPYQLSDNYLLNKKHMKKMNNTFILFTDIVSFCELAEKYSDVIIYMILFDLYTKFDNVIKTCKYVKKIETIGDSYMVVGDLNNNGTKEEIINELLYLSFKFIDIAANLRTPSHKLKIRVGIHVGSVVIGILGFENPRLCIVGKAVNKASRIQNYAQSNTLLISEQVYEICKDIKSHYSYDKFEDVLLKNIGTVDLYLVNNRLIIV</sequence>
<dbReference type="GO" id="GO:0004383">
    <property type="term" value="F:guanylate cyclase activity"/>
    <property type="evidence" value="ECO:0007669"/>
    <property type="project" value="TreeGrafter"/>
</dbReference>
<dbReference type="AlphaFoldDB" id="A0A6C0DLV7"/>
<dbReference type="SMART" id="SM00044">
    <property type="entry name" value="CYCc"/>
    <property type="match status" value="1"/>
</dbReference>
<proteinExistence type="predicted"/>
<feature type="transmembrane region" description="Helical" evidence="1">
    <location>
        <begin position="6"/>
        <end position="27"/>
    </location>
</feature>
<dbReference type="InterPro" id="IPR001054">
    <property type="entry name" value="A/G_cyclase"/>
</dbReference>
<dbReference type="Pfam" id="PF00211">
    <property type="entry name" value="Guanylate_cyc"/>
    <property type="match status" value="1"/>
</dbReference>
<reference evidence="3" key="1">
    <citation type="journal article" date="2020" name="Nature">
        <title>Giant virus diversity and host interactions through global metagenomics.</title>
        <authorList>
            <person name="Schulz F."/>
            <person name="Roux S."/>
            <person name="Paez-Espino D."/>
            <person name="Jungbluth S."/>
            <person name="Walsh D.A."/>
            <person name="Denef V.J."/>
            <person name="McMahon K.D."/>
            <person name="Konstantinidis K.T."/>
            <person name="Eloe-Fadrosh E.A."/>
            <person name="Kyrpides N.C."/>
            <person name="Woyke T."/>
        </authorList>
    </citation>
    <scope>NUCLEOTIDE SEQUENCE</scope>
    <source>
        <strain evidence="3">GVMAG-M-3300023174-24</strain>
    </source>
</reference>
<dbReference type="SUPFAM" id="SSF55073">
    <property type="entry name" value="Nucleotide cyclase"/>
    <property type="match status" value="1"/>
</dbReference>
<dbReference type="PROSITE" id="PS50125">
    <property type="entry name" value="GUANYLATE_CYCLASE_2"/>
    <property type="match status" value="1"/>
</dbReference>
<dbReference type="GO" id="GO:0008074">
    <property type="term" value="C:guanylate cyclase complex, soluble"/>
    <property type="evidence" value="ECO:0007669"/>
    <property type="project" value="TreeGrafter"/>
</dbReference>
<evidence type="ECO:0000259" key="2">
    <source>
        <dbReference type="PROSITE" id="PS50125"/>
    </source>
</evidence>
<evidence type="ECO:0000256" key="1">
    <source>
        <dbReference type="SAM" id="Phobius"/>
    </source>
</evidence>
<feature type="domain" description="Guanylate cyclase" evidence="2">
    <location>
        <begin position="66"/>
        <end position="195"/>
    </location>
</feature>
<dbReference type="GO" id="GO:0019934">
    <property type="term" value="P:cGMP-mediated signaling"/>
    <property type="evidence" value="ECO:0007669"/>
    <property type="project" value="TreeGrafter"/>
</dbReference>
<keyword evidence="1" id="KW-1133">Transmembrane helix</keyword>
<protein>
    <recommendedName>
        <fullName evidence="2">Guanylate cyclase domain-containing protein</fullName>
    </recommendedName>
</protein>
<dbReference type="CDD" id="cd07302">
    <property type="entry name" value="CHD"/>
    <property type="match status" value="1"/>
</dbReference>
<keyword evidence="1" id="KW-0472">Membrane</keyword>
<keyword evidence="1" id="KW-0812">Transmembrane</keyword>
<dbReference type="EMBL" id="MN739636">
    <property type="protein sequence ID" value="QHT17451.1"/>
    <property type="molecule type" value="Genomic_DNA"/>
</dbReference>